<keyword evidence="3" id="KW-0545">Nucleotide biosynthesis</keyword>
<keyword evidence="6" id="KW-0067">ATP-binding</keyword>
<dbReference type="OrthoDB" id="425602at2759"/>
<dbReference type="GO" id="GO:0006235">
    <property type="term" value="P:dTTP biosynthetic process"/>
    <property type="evidence" value="ECO:0007669"/>
    <property type="project" value="TreeGrafter"/>
</dbReference>
<keyword evidence="5" id="KW-0418">Kinase</keyword>
<dbReference type="PANTHER" id="PTHR10344:SF1">
    <property type="entry name" value="THYMIDYLATE KINASE"/>
    <property type="match status" value="1"/>
</dbReference>
<gene>
    <name evidence="8" type="ORF">POTOM_006156</name>
</gene>
<dbReference type="Proteomes" id="UP000886885">
    <property type="component" value="Chromosome 1D"/>
</dbReference>
<evidence type="ECO:0000256" key="3">
    <source>
        <dbReference type="ARBA" id="ARBA00022727"/>
    </source>
</evidence>
<evidence type="ECO:0000256" key="4">
    <source>
        <dbReference type="ARBA" id="ARBA00022741"/>
    </source>
</evidence>
<dbReference type="EMBL" id="JAAWWB010000002">
    <property type="protein sequence ID" value="KAG6790013.1"/>
    <property type="molecule type" value="Genomic_DNA"/>
</dbReference>
<dbReference type="InterPro" id="IPR018095">
    <property type="entry name" value="Thymidylate_kin_CS"/>
</dbReference>
<dbReference type="GO" id="GO:0004550">
    <property type="term" value="F:nucleoside diphosphate kinase activity"/>
    <property type="evidence" value="ECO:0007669"/>
    <property type="project" value="TreeGrafter"/>
</dbReference>
<keyword evidence="4" id="KW-0547">Nucleotide-binding</keyword>
<evidence type="ECO:0000256" key="2">
    <source>
        <dbReference type="ARBA" id="ARBA00022679"/>
    </source>
</evidence>
<evidence type="ECO:0000313" key="8">
    <source>
        <dbReference type="EMBL" id="KAG6790013.1"/>
    </source>
</evidence>
<dbReference type="PANTHER" id="PTHR10344">
    <property type="entry name" value="THYMIDYLATE KINASE"/>
    <property type="match status" value="1"/>
</dbReference>
<organism evidence="8 9">
    <name type="scientific">Populus tomentosa</name>
    <name type="common">Chinese white poplar</name>
    <dbReference type="NCBI Taxonomy" id="118781"/>
    <lineage>
        <taxon>Eukaryota</taxon>
        <taxon>Viridiplantae</taxon>
        <taxon>Streptophyta</taxon>
        <taxon>Embryophyta</taxon>
        <taxon>Tracheophyta</taxon>
        <taxon>Spermatophyta</taxon>
        <taxon>Magnoliopsida</taxon>
        <taxon>eudicotyledons</taxon>
        <taxon>Gunneridae</taxon>
        <taxon>Pentapetalae</taxon>
        <taxon>rosids</taxon>
        <taxon>fabids</taxon>
        <taxon>Malpighiales</taxon>
        <taxon>Salicaceae</taxon>
        <taxon>Saliceae</taxon>
        <taxon>Populus</taxon>
    </lineage>
</organism>
<dbReference type="CDD" id="cd01672">
    <property type="entry name" value="TMPK"/>
    <property type="match status" value="1"/>
</dbReference>
<dbReference type="InterPro" id="IPR018094">
    <property type="entry name" value="Thymidylate_kinase"/>
</dbReference>
<protein>
    <recommendedName>
        <fullName evidence="1">dTMP kinase</fullName>
        <ecNumber evidence="1">2.7.4.9</ecNumber>
    </recommendedName>
</protein>
<feature type="domain" description="Thymidylate kinase-like" evidence="7">
    <location>
        <begin position="153"/>
        <end position="263"/>
    </location>
</feature>
<comment type="caution">
    <text evidence="8">The sequence shown here is derived from an EMBL/GenBank/DDBJ whole genome shotgun (WGS) entry which is preliminary data.</text>
</comment>
<feature type="domain" description="Thymidylate kinase-like" evidence="7">
    <location>
        <begin position="61"/>
        <end position="139"/>
    </location>
</feature>
<dbReference type="Pfam" id="PF02223">
    <property type="entry name" value="Thymidylate_kin"/>
    <property type="match status" value="2"/>
</dbReference>
<sequence length="287" mass="32346">MIHACSFTKALNLRALTARRLLSFGLDHPNKCFVSSIRMESSSNCNLRASSSESRGALIVLEGLDRSGKTSQSSRLLSYLEGLGHSTELWRFPDRGTSVGQMISAYLSNKSHLDDRTIHLLFSANRWEKRVTVEVSLHKNFESQKFQASVQKKINMKSLMETQLKNGTTLVVDRYSYSGVAFSSAKGLDIEWCKAPEVGLLAPDIVLYLDIPPEKAAERGGYGDERYEQLEFQKKVAKCYQALCDSSWKVIDACQPIEDIEKQLQDAVLDHVMACERGRPLSYLWPR</sequence>
<dbReference type="GO" id="GO:0005739">
    <property type="term" value="C:mitochondrion"/>
    <property type="evidence" value="ECO:0007669"/>
    <property type="project" value="TreeGrafter"/>
</dbReference>
<dbReference type="HAMAP" id="MF_00165">
    <property type="entry name" value="Thymidylate_kinase"/>
    <property type="match status" value="1"/>
</dbReference>
<dbReference type="GO" id="GO:0004798">
    <property type="term" value="F:dTMP kinase activity"/>
    <property type="evidence" value="ECO:0007669"/>
    <property type="project" value="UniProtKB-EC"/>
</dbReference>
<dbReference type="EC" id="2.7.4.9" evidence="1"/>
<dbReference type="GO" id="GO:0005829">
    <property type="term" value="C:cytosol"/>
    <property type="evidence" value="ECO:0007669"/>
    <property type="project" value="TreeGrafter"/>
</dbReference>
<keyword evidence="9" id="KW-1185">Reference proteome</keyword>
<dbReference type="GO" id="GO:0005634">
    <property type="term" value="C:nucleus"/>
    <property type="evidence" value="ECO:0007669"/>
    <property type="project" value="TreeGrafter"/>
</dbReference>
<keyword evidence="2" id="KW-0808">Transferase</keyword>
<dbReference type="GO" id="GO:0006227">
    <property type="term" value="P:dUDP biosynthetic process"/>
    <property type="evidence" value="ECO:0007669"/>
    <property type="project" value="TreeGrafter"/>
</dbReference>
<accession>A0A8X8AIL4</accession>
<evidence type="ECO:0000259" key="7">
    <source>
        <dbReference type="Pfam" id="PF02223"/>
    </source>
</evidence>
<dbReference type="InterPro" id="IPR039430">
    <property type="entry name" value="Thymidylate_kin-like_dom"/>
</dbReference>
<name>A0A8X8AIL4_POPTO</name>
<evidence type="ECO:0000313" key="9">
    <source>
        <dbReference type="Proteomes" id="UP000886885"/>
    </source>
</evidence>
<evidence type="ECO:0000256" key="5">
    <source>
        <dbReference type="ARBA" id="ARBA00022777"/>
    </source>
</evidence>
<dbReference type="AlphaFoldDB" id="A0A8X8AIL4"/>
<reference evidence="8" key="1">
    <citation type="journal article" date="2020" name="bioRxiv">
        <title>Hybrid origin of Populus tomentosa Carr. identified through genome sequencing and phylogenomic analysis.</title>
        <authorList>
            <person name="An X."/>
            <person name="Gao K."/>
            <person name="Chen Z."/>
            <person name="Li J."/>
            <person name="Yang X."/>
            <person name="Yang X."/>
            <person name="Zhou J."/>
            <person name="Guo T."/>
            <person name="Zhao T."/>
            <person name="Huang S."/>
            <person name="Miao D."/>
            <person name="Khan W.U."/>
            <person name="Rao P."/>
            <person name="Ye M."/>
            <person name="Lei B."/>
            <person name="Liao W."/>
            <person name="Wang J."/>
            <person name="Ji L."/>
            <person name="Li Y."/>
            <person name="Guo B."/>
            <person name="Mustafa N.S."/>
            <person name="Li S."/>
            <person name="Yun Q."/>
            <person name="Keller S.R."/>
            <person name="Mao J."/>
            <person name="Zhang R."/>
            <person name="Strauss S.H."/>
        </authorList>
    </citation>
    <scope>NUCLEOTIDE SEQUENCE</scope>
    <source>
        <strain evidence="8">GM15</strain>
        <tissue evidence="8">Leaf</tissue>
    </source>
</reference>
<dbReference type="PROSITE" id="PS01331">
    <property type="entry name" value="THYMIDYLATE_KINASE"/>
    <property type="match status" value="1"/>
</dbReference>
<dbReference type="GO" id="GO:0006233">
    <property type="term" value="P:dTDP biosynthetic process"/>
    <property type="evidence" value="ECO:0007669"/>
    <property type="project" value="InterPro"/>
</dbReference>
<proteinExistence type="inferred from homology"/>
<dbReference type="GO" id="GO:0005524">
    <property type="term" value="F:ATP binding"/>
    <property type="evidence" value="ECO:0007669"/>
    <property type="project" value="UniProtKB-KW"/>
</dbReference>
<evidence type="ECO:0000256" key="6">
    <source>
        <dbReference type="ARBA" id="ARBA00022840"/>
    </source>
</evidence>
<evidence type="ECO:0000256" key="1">
    <source>
        <dbReference type="ARBA" id="ARBA00012980"/>
    </source>
</evidence>